<accession>A0A3N0XGK9</accession>
<sequence length="107" mass="12376">MTEQRRSGYEAILLATKKTHYSANSIHQPCAIRRSRTECADQKPETDECGRTKVSRTSYGDRRNEDRRSDRIPTTVDTRFKNKALSYRRAGKLQFGIESQKEIHLTA</sequence>
<dbReference type="Proteomes" id="UP000281406">
    <property type="component" value="Unassembled WGS sequence"/>
</dbReference>
<dbReference type="AlphaFoldDB" id="A0A3N0XGK9"/>
<comment type="caution">
    <text evidence="2">The sequence shown here is derived from an EMBL/GenBank/DDBJ whole genome shotgun (WGS) entry which is preliminary data.</text>
</comment>
<proteinExistence type="predicted"/>
<evidence type="ECO:0000313" key="2">
    <source>
        <dbReference type="EMBL" id="ROI16507.1"/>
    </source>
</evidence>
<keyword evidence="3" id="KW-1185">Reference proteome</keyword>
<protein>
    <submittedName>
        <fullName evidence="2">Uncharacterized protein</fullName>
    </submittedName>
</protein>
<organism evidence="2 3">
    <name type="scientific">Anabarilius grahami</name>
    <name type="common">Kanglang fish</name>
    <name type="synonym">Barilius grahami</name>
    <dbReference type="NCBI Taxonomy" id="495550"/>
    <lineage>
        <taxon>Eukaryota</taxon>
        <taxon>Metazoa</taxon>
        <taxon>Chordata</taxon>
        <taxon>Craniata</taxon>
        <taxon>Vertebrata</taxon>
        <taxon>Euteleostomi</taxon>
        <taxon>Actinopterygii</taxon>
        <taxon>Neopterygii</taxon>
        <taxon>Teleostei</taxon>
        <taxon>Ostariophysi</taxon>
        <taxon>Cypriniformes</taxon>
        <taxon>Xenocyprididae</taxon>
        <taxon>Xenocypridinae</taxon>
        <taxon>Xenocypridinae incertae sedis</taxon>
        <taxon>Anabarilius</taxon>
    </lineage>
</organism>
<feature type="compositionally biased region" description="Basic and acidic residues" evidence="1">
    <location>
        <begin position="59"/>
        <end position="71"/>
    </location>
</feature>
<evidence type="ECO:0000313" key="3">
    <source>
        <dbReference type="Proteomes" id="UP000281406"/>
    </source>
</evidence>
<reference evidence="2 3" key="1">
    <citation type="submission" date="2018-10" db="EMBL/GenBank/DDBJ databases">
        <title>Genome assembly for a Yunnan-Guizhou Plateau 3E fish, Anabarilius grahami (Regan), and its evolutionary and genetic applications.</title>
        <authorList>
            <person name="Jiang W."/>
        </authorList>
    </citation>
    <scope>NUCLEOTIDE SEQUENCE [LARGE SCALE GENOMIC DNA]</scope>
    <source>
        <strain evidence="2">AG-KIZ</strain>
        <tissue evidence="2">Muscle</tissue>
    </source>
</reference>
<feature type="region of interest" description="Disordered" evidence="1">
    <location>
        <begin position="36"/>
        <end position="72"/>
    </location>
</feature>
<feature type="compositionally biased region" description="Basic and acidic residues" evidence="1">
    <location>
        <begin position="36"/>
        <end position="51"/>
    </location>
</feature>
<name>A0A3N0XGK9_ANAGA</name>
<evidence type="ECO:0000256" key="1">
    <source>
        <dbReference type="SAM" id="MobiDB-lite"/>
    </source>
</evidence>
<dbReference type="EMBL" id="RJVU01075378">
    <property type="protein sequence ID" value="ROI16507.1"/>
    <property type="molecule type" value="Genomic_DNA"/>
</dbReference>
<gene>
    <name evidence="2" type="ORF">DPX16_4541</name>
</gene>